<evidence type="ECO:0000313" key="2">
    <source>
        <dbReference type="EMBL" id="CAL1616386.1"/>
    </source>
</evidence>
<dbReference type="EMBL" id="OZ035831">
    <property type="protein sequence ID" value="CAL1616386.1"/>
    <property type="molecule type" value="Genomic_DNA"/>
</dbReference>
<dbReference type="Proteomes" id="UP001497482">
    <property type="component" value="Chromosome 9"/>
</dbReference>
<evidence type="ECO:0000313" key="3">
    <source>
        <dbReference type="Proteomes" id="UP001497482"/>
    </source>
</evidence>
<dbReference type="AlphaFoldDB" id="A0AAV2MTX1"/>
<name>A0AAV2MTX1_KNICA</name>
<proteinExistence type="predicted"/>
<evidence type="ECO:0000256" key="1">
    <source>
        <dbReference type="SAM" id="MobiDB-lite"/>
    </source>
</evidence>
<feature type="region of interest" description="Disordered" evidence="1">
    <location>
        <begin position="119"/>
        <end position="177"/>
    </location>
</feature>
<feature type="compositionally biased region" description="Low complexity" evidence="1">
    <location>
        <begin position="161"/>
        <end position="177"/>
    </location>
</feature>
<sequence length="177" mass="18758">MGLLIYTLLTRSEVHKAGQRAGLQCKSISALSSGTCLKVGRVTPSRSTFPIVCRDLGFSLVVLKPAITCQLHSGKLFLSLVPPQRGPQESRVSRRALSGTDELGRAAIPVGIASPITLSSASGGIRGTRREWSAGKGREGAPAPKHRAIPQHLSRGPSDNTQTHTGTQPTPHRSALR</sequence>
<keyword evidence="3" id="KW-1185">Reference proteome</keyword>
<organism evidence="2 3">
    <name type="scientific">Knipowitschia caucasica</name>
    <name type="common">Caucasian dwarf goby</name>
    <name type="synonym">Pomatoschistus caucasicus</name>
    <dbReference type="NCBI Taxonomy" id="637954"/>
    <lineage>
        <taxon>Eukaryota</taxon>
        <taxon>Metazoa</taxon>
        <taxon>Chordata</taxon>
        <taxon>Craniata</taxon>
        <taxon>Vertebrata</taxon>
        <taxon>Euteleostomi</taxon>
        <taxon>Actinopterygii</taxon>
        <taxon>Neopterygii</taxon>
        <taxon>Teleostei</taxon>
        <taxon>Neoteleostei</taxon>
        <taxon>Acanthomorphata</taxon>
        <taxon>Gobiaria</taxon>
        <taxon>Gobiiformes</taxon>
        <taxon>Gobioidei</taxon>
        <taxon>Gobiidae</taxon>
        <taxon>Gobiinae</taxon>
        <taxon>Knipowitschia</taxon>
    </lineage>
</organism>
<accession>A0AAV2MTX1</accession>
<protein>
    <submittedName>
        <fullName evidence="2">Uncharacterized protein</fullName>
    </submittedName>
</protein>
<feature type="compositionally biased region" description="Basic and acidic residues" evidence="1">
    <location>
        <begin position="128"/>
        <end position="139"/>
    </location>
</feature>
<gene>
    <name evidence="2" type="ORF">KC01_LOCUS42153</name>
</gene>
<reference evidence="2 3" key="1">
    <citation type="submission" date="2024-04" db="EMBL/GenBank/DDBJ databases">
        <authorList>
            <person name="Waldvogel A.-M."/>
            <person name="Schoenle A."/>
        </authorList>
    </citation>
    <scope>NUCLEOTIDE SEQUENCE [LARGE SCALE GENOMIC DNA]</scope>
</reference>